<sequence>MADSAEPEIIFSDLTQDVLIDGHRFSVEIYRTSISPGWVLSVMNRFGTLTISDNPPYLADGLA</sequence>
<keyword evidence="2" id="KW-1185">Reference proteome</keyword>
<evidence type="ECO:0000313" key="1">
    <source>
        <dbReference type="EMBL" id="MFC3632235.1"/>
    </source>
</evidence>
<proteinExistence type="predicted"/>
<dbReference type="RefSeq" id="WP_377764666.1">
    <property type="nucleotide sequence ID" value="NZ_JBHRXY010000100.1"/>
</dbReference>
<gene>
    <name evidence="1" type="ORF">ACFOM8_22815</name>
</gene>
<accession>A0ABV7UB61</accession>
<comment type="caution">
    <text evidence="1">The sequence shown here is derived from an EMBL/GenBank/DDBJ whole genome shotgun (WGS) entry which is preliminary data.</text>
</comment>
<protein>
    <submittedName>
        <fullName evidence="1">Uncharacterized protein</fullName>
    </submittedName>
</protein>
<dbReference type="EMBL" id="JBHRXY010000100">
    <property type="protein sequence ID" value="MFC3632235.1"/>
    <property type="molecule type" value="Genomic_DNA"/>
</dbReference>
<name>A0ABV7UB61_9RHOB</name>
<reference evidence="2" key="1">
    <citation type="journal article" date="2019" name="Int. J. Syst. Evol. Microbiol.">
        <title>The Global Catalogue of Microorganisms (GCM) 10K type strain sequencing project: providing services to taxonomists for standard genome sequencing and annotation.</title>
        <authorList>
            <consortium name="The Broad Institute Genomics Platform"/>
            <consortium name="The Broad Institute Genome Sequencing Center for Infectious Disease"/>
            <person name="Wu L."/>
            <person name="Ma J."/>
        </authorList>
    </citation>
    <scope>NUCLEOTIDE SEQUENCE [LARGE SCALE GENOMIC DNA]</scope>
    <source>
        <strain evidence="2">KCTC 42473</strain>
    </source>
</reference>
<dbReference type="Proteomes" id="UP001595539">
    <property type="component" value="Unassembled WGS sequence"/>
</dbReference>
<evidence type="ECO:0000313" key="2">
    <source>
        <dbReference type="Proteomes" id="UP001595539"/>
    </source>
</evidence>
<organism evidence="1 2">
    <name type="scientific">Paracoccus angustae</name>
    <dbReference type="NCBI Taxonomy" id="1671480"/>
    <lineage>
        <taxon>Bacteria</taxon>
        <taxon>Pseudomonadati</taxon>
        <taxon>Pseudomonadota</taxon>
        <taxon>Alphaproteobacteria</taxon>
        <taxon>Rhodobacterales</taxon>
        <taxon>Paracoccaceae</taxon>
        <taxon>Paracoccus</taxon>
    </lineage>
</organism>